<organism evidence="2 3">
    <name type="scientific">Polyplosphaeria fusca</name>
    <dbReference type="NCBI Taxonomy" id="682080"/>
    <lineage>
        <taxon>Eukaryota</taxon>
        <taxon>Fungi</taxon>
        <taxon>Dikarya</taxon>
        <taxon>Ascomycota</taxon>
        <taxon>Pezizomycotina</taxon>
        <taxon>Dothideomycetes</taxon>
        <taxon>Pleosporomycetidae</taxon>
        <taxon>Pleosporales</taxon>
        <taxon>Tetraplosphaeriaceae</taxon>
        <taxon>Polyplosphaeria</taxon>
    </lineage>
</organism>
<feature type="compositionally biased region" description="Low complexity" evidence="1">
    <location>
        <begin position="166"/>
        <end position="188"/>
    </location>
</feature>
<dbReference type="AlphaFoldDB" id="A0A9P4UUQ9"/>
<comment type="caution">
    <text evidence="2">The sequence shown here is derived from an EMBL/GenBank/DDBJ whole genome shotgun (WGS) entry which is preliminary data.</text>
</comment>
<accession>A0A9P4UUQ9</accession>
<sequence length="287" mass="30960">MSEPADFLYRFRLHEDPAPVEIYEGDVEAERSKSRKRPVWEKWASEAARQISLTTKVPVTKKDASLSAPAIELARGQKRSAIVLDQDNEDDWITESDNSCCSDDGEAGYNSSNSNNSNNRDATNIYRVAPTQKYFLSRSISKAPIQINSSTSSSQTTSEEDIMAPRTRNAARMEAAATAANPALAAAPAPAPAPPPVPAPAKVAKPRKPAKEANAAPAPPTAKKGRRARKTKSRRAAAAAASKDSIRSFKKAPRLQGATEEEIEADFEEMRRLREEVAAAANGGSAE</sequence>
<dbReference type="EMBL" id="ML996254">
    <property type="protein sequence ID" value="KAF2729162.1"/>
    <property type="molecule type" value="Genomic_DNA"/>
</dbReference>
<evidence type="ECO:0000256" key="1">
    <source>
        <dbReference type="SAM" id="MobiDB-lite"/>
    </source>
</evidence>
<feature type="region of interest" description="Disordered" evidence="1">
    <location>
        <begin position="86"/>
        <end position="125"/>
    </location>
</feature>
<keyword evidence="3" id="KW-1185">Reference proteome</keyword>
<feature type="compositionally biased region" description="Basic residues" evidence="1">
    <location>
        <begin position="223"/>
        <end position="235"/>
    </location>
</feature>
<feature type="region of interest" description="Disordered" evidence="1">
    <location>
        <begin position="139"/>
        <end position="262"/>
    </location>
</feature>
<feature type="compositionally biased region" description="Low complexity" evidence="1">
    <location>
        <begin position="110"/>
        <end position="119"/>
    </location>
</feature>
<feature type="compositionally biased region" description="Pro residues" evidence="1">
    <location>
        <begin position="189"/>
        <end position="199"/>
    </location>
</feature>
<evidence type="ECO:0000313" key="2">
    <source>
        <dbReference type="EMBL" id="KAF2729162.1"/>
    </source>
</evidence>
<proteinExistence type="predicted"/>
<name>A0A9P4UUQ9_9PLEO</name>
<protein>
    <submittedName>
        <fullName evidence="2">Uncharacterized protein</fullName>
    </submittedName>
</protein>
<gene>
    <name evidence="2" type="ORF">EJ04DRAFT_568904</name>
</gene>
<dbReference type="Proteomes" id="UP000799444">
    <property type="component" value="Unassembled WGS sequence"/>
</dbReference>
<evidence type="ECO:0000313" key="3">
    <source>
        <dbReference type="Proteomes" id="UP000799444"/>
    </source>
</evidence>
<reference evidence="2" key="1">
    <citation type="journal article" date="2020" name="Stud. Mycol.">
        <title>101 Dothideomycetes genomes: a test case for predicting lifestyles and emergence of pathogens.</title>
        <authorList>
            <person name="Haridas S."/>
            <person name="Albert R."/>
            <person name="Binder M."/>
            <person name="Bloem J."/>
            <person name="Labutti K."/>
            <person name="Salamov A."/>
            <person name="Andreopoulos B."/>
            <person name="Baker S."/>
            <person name="Barry K."/>
            <person name="Bills G."/>
            <person name="Bluhm B."/>
            <person name="Cannon C."/>
            <person name="Castanera R."/>
            <person name="Culley D."/>
            <person name="Daum C."/>
            <person name="Ezra D."/>
            <person name="Gonzalez J."/>
            <person name="Henrissat B."/>
            <person name="Kuo A."/>
            <person name="Liang C."/>
            <person name="Lipzen A."/>
            <person name="Lutzoni F."/>
            <person name="Magnuson J."/>
            <person name="Mondo S."/>
            <person name="Nolan M."/>
            <person name="Ohm R."/>
            <person name="Pangilinan J."/>
            <person name="Park H.-J."/>
            <person name="Ramirez L."/>
            <person name="Alfaro M."/>
            <person name="Sun H."/>
            <person name="Tritt A."/>
            <person name="Yoshinaga Y."/>
            <person name="Zwiers L.-H."/>
            <person name="Turgeon B."/>
            <person name="Goodwin S."/>
            <person name="Spatafora J."/>
            <person name="Crous P."/>
            <person name="Grigoriev I."/>
        </authorList>
    </citation>
    <scope>NUCLEOTIDE SEQUENCE</scope>
    <source>
        <strain evidence="2">CBS 125425</strain>
    </source>
</reference>